<sequence length="116" mass="12880">MHIPQISLTNIINISPLYLQLTIRARDGSVAALEASAQVTVTVNRNFFSPELTAAHPAAVSSNVPETAEQGSLVYSLNVVDRDRRVCETQKMHTIGTLLVKFLFLIVNIDFYDKLH</sequence>
<keyword evidence="2" id="KW-1185">Reference proteome</keyword>
<name>A0A9D4RDY8_DREPO</name>
<dbReference type="AlphaFoldDB" id="A0A9D4RDY8"/>
<dbReference type="EMBL" id="JAIWYP010000002">
    <property type="protein sequence ID" value="KAH3862815.1"/>
    <property type="molecule type" value="Genomic_DNA"/>
</dbReference>
<comment type="caution">
    <text evidence="1">The sequence shown here is derived from an EMBL/GenBank/DDBJ whole genome shotgun (WGS) entry which is preliminary data.</text>
</comment>
<reference evidence="1" key="1">
    <citation type="journal article" date="2019" name="bioRxiv">
        <title>The Genome of the Zebra Mussel, Dreissena polymorpha: A Resource for Invasive Species Research.</title>
        <authorList>
            <person name="McCartney M.A."/>
            <person name="Auch B."/>
            <person name="Kono T."/>
            <person name="Mallez S."/>
            <person name="Zhang Y."/>
            <person name="Obille A."/>
            <person name="Becker A."/>
            <person name="Abrahante J.E."/>
            <person name="Garbe J."/>
            <person name="Badalamenti J.P."/>
            <person name="Herman A."/>
            <person name="Mangelson H."/>
            <person name="Liachko I."/>
            <person name="Sullivan S."/>
            <person name="Sone E.D."/>
            <person name="Koren S."/>
            <person name="Silverstein K.A.T."/>
            <person name="Beckman K.B."/>
            <person name="Gohl D.M."/>
        </authorList>
    </citation>
    <scope>NUCLEOTIDE SEQUENCE</scope>
    <source>
        <strain evidence="1">Duluth1</strain>
        <tissue evidence="1">Whole animal</tissue>
    </source>
</reference>
<reference evidence="1" key="2">
    <citation type="submission" date="2020-11" db="EMBL/GenBank/DDBJ databases">
        <authorList>
            <person name="McCartney M.A."/>
            <person name="Auch B."/>
            <person name="Kono T."/>
            <person name="Mallez S."/>
            <person name="Becker A."/>
            <person name="Gohl D.M."/>
            <person name="Silverstein K.A.T."/>
            <person name="Koren S."/>
            <person name="Bechman K.B."/>
            <person name="Herman A."/>
            <person name="Abrahante J.E."/>
            <person name="Garbe J."/>
        </authorList>
    </citation>
    <scope>NUCLEOTIDE SEQUENCE</scope>
    <source>
        <strain evidence="1">Duluth1</strain>
        <tissue evidence="1">Whole animal</tissue>
    </source>
</reference>
<proteinExistence type="predicted"/>
<protein>
    <recommendedName>
        <fullName evidence="3">Cadherin domain-containing protein</fullName>
    </recommendedName>
</protein>
<gene>
    <name evidence="1" type="ORF">DPMN_025790</name>
</gene>
<dbReference type="Proteomes" id="UP000828390">
    <property type="component" value="Unassembled WGS sequence"/>
</dbReference>
<evidence type="ECO:0008006" key="3">
    <source>
        <dbReference type="Google" id="ProtNLM"/>
    </source>
</evidence>
<accession>A0A9D4RDY8</accession>
<organism evidence="1 2">
    <name type="scientific">Dreissena polymorpha</name>
    <name type="common">Zebra mussel</name>
    <name type="synonym">Mytilus polymorpha</name>
    <dbReference type="NCBI Taxonomy" id="45954"/>
    <lineage>
        <taxon>Eukaryota</taxon>
        <taxon>Metazoa</taxon>
        <taxon>Spiralia</taxon>
        <taxon>Lophotrochozoa</taxon>
        <taxon>Mollusca</taxon>
        <taxon>Bivalvia</taxon>
        <taxon>Autobranchia</taxon>
        <taxon>Heteroconchia</taxon>
        <taxon>Euheterodonta</taxon>
        <taxon>Imparidentia</taxon>
        <taxon>Neoheterodontei</taxon>
        <taxon>Myida</taxon>
        <taxon>Dreissenoidea</taxon>
        <taxon>Dreissenidae</taxon>
        <taxon>Dreissena</taxon>
    </lineage>
</organism>
<evidence type="ECO:0000313" key="2">
    <source>
        <dbReference type="Proteomes" id="UP000828390"/>
    </source>
</evidence>
<evidence type="ECO:0000313" key="1">
    <source>
        <dbReference type="EMBL" id="KAH3862815.1"/>
    </source>
</evidence>